<protein>
    <submittedName>
        <fullName evidence="1">Uncharacterized protein</fullName>
    </submittedName>
</protein>
<organism evidence="1 2">
    <name type="scientific">Fusarium heterosporum</name>
    <dbReference type="NCBI Taxonomy" id="42747"/>
    <lineage>
        <taxon>Eukaryota</taxon>
        <taxon>Fungi</taxon>
        <taxon>Dikarya</taxon>
        <taxon>Ascomycota</taxon>
        <taxon>Pezizomycotina</taxon>
        <taxon>Sordariomycetes</taxon>
        <taxon>Hypocreomycetidae</taxon>
        <taxon>Hypocreales</taxon>
        <taxon>Nectriaceae</taxon>
        <taxon>Fusarium</taxon>
        <taxon>Fusarium heterosporum species complex</taxon>
    </lineage>
</organism>
<dbReference type="Proteomes" id="UP000567885">
    <property type="component" value="Unassembled WGS sequence"/>
</dbReference>
<keyword evidence="2" id="KW-1185">Reference proteome</keyword>
<dbReference type="OrthoDB" id="5105809at2759"/>
<evidence type="ECO:0000313" key="1">
    <source>
        <dbReference type="EMBL" id="KAF5661909.1"/>
    </source>
</evidence>
<gene>
    <name evidence="1" type="ORF">FHETE_8189</name>
</gene>
<accession>A0A8H5WL51</accession>
<evidence type="ECO:0000313" key="2">
    <source>
        <dbReference type="Proteomes" id="UP000567885"/>
    </source>
</evidence>
<name>A0A8H5WL51_FUSHE</name>
<reference evidence="1 2" key="1">
    <citation type="submission" date="2020-05" db="EMBL/GenBank/DDBJ databases">
        <title>Identification and distribution of gene clusters putatively required for synthesis of sphingolipid metabolism inhibitors in phylogenetically diverse species of the filamentous fungus Fusarium.</title>
        <authorList>
            <person name="Kim H.-S."/>
            <person name="Busman M."/>
            <person name="Brown D.W."/>
            <person name="Divon H."/>
            <person name="Uhlig S."/>
            <person name="Proctor R.H."/>
        </authorList>
    </citation>
    <scope>NUCLEOTIDE SEQUENCE [LARGE SCALE GENOMIC DNA]</scope>
    <source>
        <strain evidence="1 2">NRRL 20693</strain>
    </source>
</reference>
<dbReference type="AlphaFoldDB" id="A0A8H5WL51"/>
<comment type="caution">
    <text evidence="1">The sequence shown here is derived from an EMBL/GenBank/DDBJ whole genome shotgun (WGS) entry which is preliminary data.</text>
</comment>
<sequence length="158" mass="19029">MFFVRNSNGNPWFYRHISSNLPLHFILNMYPPAVEAVDELWQDWYSRQPYNCPMVPNHEYVALVIRLMARDPDRFSYHKPNPDKTNWREISHLVRYCLRILVILGPVFRNRDTRLEVKIVLALHHASLNIKWHCSERWLQQRQNRIEASRPHGNGRDD</sequence>
<proteinExistence type="predicted"/>
<dbReference type="EMBL" id="JAAGWQ010000171">
    <property type="protein sequence ID" value="KAF5661909.1"/>
    <property type="molecule type" value="Genomic_DNA"/>
</dbReference>